<sequence length="280" mass="32470">MAATPAENTLITSKFSYRPLDKSDGIRLIYLLPALDAEAEVRCELIHTTLSNCTDIYEHYTALSYVWGDPIYAKTIWLDETAILVTHNLFSALRDLRSDSRPLRIWADAICINQQDDDEKLRQISMMGKIYSLADHTVIYLNFLNPQEAAKLDGCMSSNLDDWLSSNVDKSQFSADIAELILSHTWFRRVWVFQELVLSKDPRVQIGRHRFPWIALYRIVQSHRQPFTTGLRPLAASEGSRLHSEMHKAHQEHQKQERMRMKPGYLIPPQLLVHIQRVRE</sequence>
<accession>A0A2J6RCI3</accession>
<dbReference type="EMBL" id="KZ613951">
    <property type="protein sequence ID" value="PMD36218.1"/>
    <property type="molecule type" value="Genomic_DNA"/>
</dbReference>
<dbReference type="AlphaFoldDB" id="A0A2J6RCI3"/>
<dbReference type="OrthoDB" id="3552930at2759"/>
<dbReference type="PANTHER" id="PTHR24148:SF73">
    <property type="entry name" value="HET DOMAIN PROTEIN (AFU_ORTHOLOGUE AFUA_8G01020)"/>
    <property type="match status" value="1"/>
</dbReference>
<name>A0A2J6RCI3_HYAVF</name>
<organism evidence="2 3">
    <name type="scientific">Hyaloscypha variabilis (strain UAMH 11265 / GT02V1 / F)</name>
    <name type="common">Meliniomyces variabilis</name>
    <dbReference type="NCBI Taxonomy" id="1149755"/>
    <lineage>
        <taxon>Eukaryota</taxon>
        <taxon>Fungi</taxon>
        <taxon>Dikarya</taxon>
        <taxon>Ascomycota</taxon>
        <taxon>Pezizomycotina</taxon>
        <taxon>Leotiomycetes</taxon>
        <taxon>Helotiales</taxon>
        <taxon>Hyaloscyphaceae</taxon>
        <taxon>Hyaloscypha</taxon>
        <taxon>Hyaloscypha variabilis</taxon>
    </lineage>
</organism>
<dbReference type="Pfam" id="PF06985">
    <property type="entry name" value="HET"/>
    <property type="match status" value="1"/>
</dbReference>
<protein>
    <submittedName>
        <fullName evidence="2">HET-domain-containing protein</fullName>
    </submittedName>
</protein>
<dbReference type="InterPro" id="IPR010730">
    <property type="entry name" value="HET"/>
</dbReference>
<dbReference type="STRING" id="1149755.A0A2J6RCI3"/>
<evidence type="ECO:0000313" key="2">
    <source>
        <dbReference type="EMBL" id="PMD36218.1"/>
    </source>
</evidence>
<proteinExistence type="predicted"/>
<evidence type="ECO:0000259" key="1">
    <source>
        <dbReference type="Pfam" id="PF06985"/>
    </source>
</evidence>
<dbReference type="InterPro" id="IPR052895">
    <property type="entry name" value="HetReg/Transcr_Mod"/>
</dbReference>
<reference evidence="2 3" key="1">
    <citation type="submission" date="2016-04" db="EMBL/GenBank/DDBJ databases">
        <title>A degradative enzymes factory behind the ericoid mycorrhizal symbiosis.</title>
        <authorList>
            <consortium name="DOE Joint Genome Institute"/>
            <person name="Martino E."/>
            <person name="Morin E."/>
            <person name="Grelet G."/>
            <person name="Kuo A."/>
            <person name="Kohler A."/>
            <person name="Daghino S."/>
            <person name="Barry K."/>
            <person name="Choi C."/>
            <person name="Cichocki N."/>
            <person name="Clum A."/>
            <person name="Copeland A."/>
            <person name="Hainaut M."/>
            <person name="Haridas S."/>
            <person name="Labutti K."/>
            <person name="Lindquist E."/>
            <person name="Lipzen A."/>
            <person name="Khouja H.-R."/>
            <person name="Murat C."/>
            <person name="Ohm R."/>
            <person name="Olson A."/>
            <person name="Spatafora J."/>
            <person name="Veneault-Fourrey C."/>
            <person name="Henrissat B."/>
            <person name="Grigoriev I."/>
            <person name="Martin F."/>
            <person name="Perotto S."/>
        </authorList>
    </citation>
    <scope>NUCLEOTIDE SEQUENCE [LARGE SCALE GENOMIC DNA]</scope>
    <source>
        <strain evidence="2 3">F</strain>
    </source>
</reference>
<dbReference type="Proteomes" id="UP000235786">
    <property type="component" value="Unassembled WGS sequence"/>
</dbReference>
<dbReference type="PANTHER" id="PTHR24148">
    <property type="entry name" value="ANKYRIN REPEAT DOMAIN-CONTAINING PROTEIN 39 HOMOLOG-RELATED"/>
    <property type="match status" value="1"/>
</dbReference>
<evidence type="ECO:0000313" key="3">
    <source>
        <dbReference type="Proteomes" id="UP000235786"/>
    </source>
</evidence>
<feature type="domain" description="Heterokaryon incompatibility" evidence="1">
    <location>
        <begin position="60"/>
        <end position="195"/>
    </location>
</feature>
<keyword evidence="3" id="KW-1185">Reference proteome</keyword>
<gene>
    <name evidence="2" type="ORF">L207DRAFT_515937</name>
</gene>